<evidence type="ECO:0000313" key="5">
    <source>
        <dbReference type="Proteomes" id="UP000541426"/>
    </source>
</evidence>
<gene>
    <name evidence="4" type="ORF">GGQ68_004930</name>
</gene>
<dbReference type="InterPro" id="IPR003593">
    <property type="entry name" value="AAA+_ATPase"/>
</dbReference>
<dbReference type="GO" id="GO:0005524">
    <property type="term" value="F:ATP binding"/>
    <property type="evidence" value="ECO:0007669"/>
    <property type="project" value="UniProtKB-KW"/>
</dbReference>
<dbReference type="Proteomes" id="UP000541426">
    <property type="component" value="Unassembled WGS sequence"/>
</dbReference>
<dbReference type="InterPro" id="IPR037219">
    <property type="entry name" value="Peptidase_M41-like"/>
</dbReference>
<keyword evidence="1" id="KW-0067">ATP-binding</keyword>
<accession>A0A7W6DX55</accession>
<dbReference type="PANTHER" id="PTHR23076:SF97">
    <property type="entry name" value="ATP-DEPENDENT ZINC METALLOPROTEASE YME1L1"/>
    <property type="match status" value="1"/>
</dbReference>
<dbReference type="GO" id="GO:0016887">
    <property type="term" value="F:ATP hydrolysis activity"/>
    <property type="evidence" value="ECO:0007669"/>
    <property type="project" value="InterPro"/>
</dbReference>
<dbReference type="GO" id="GO:0006508">
    <property type="term" value="P:proteolysis"/>
    <property type="evidence" value="ECO:0007669"/>
    <property type="project" value="InterPro"/>
</dbReference>
<dbReference type="Gene3D" id="1.20.58.760">
    <property type="entry name" value="Peptidase M41"/>
    <property type="match status" value="1"/>
</dbReference>
<keyword evidence="1" id="KW-0547">Nucleotide-binding</keyword>
<dbReference type="Gene3D" id="3.40.50.300">
    <property type="entry name" value="P-loop containing nucleotide triphosphate hydrolases"/>
    <property type="match status" value="1"/>
</dbReference>
<dbReference type="InterPro" id="IPR003959">
    <property type="entry name" value="ATPase_AAA_core"/>
</dbReference>
<dbReference type="GO" id="GO:0005886">
    <property type="term" value="C:plasma membrane"/>
    <property type="evidence" value="ECO:0007669"/>
    <property type="project" value="TreeGrafter"/>
</dbReference>
<dbReference type="CDD" id="cd19481">
    <property type="entry name" value="RecA-like_protease"/>
    <property type="match status" value="1"/>
</dbReference>
<proteinExistence type="inferred from homology"/>
<evidence type="ECO:0000313" key="4">
    <source>
        <dbReference type="EMBL" id="MBB3988572.1"/>
    </source>
</evidence>
<sequence>MEHRDMPKSTSAPWGPYARTILRRLRTAEADDRYDLDLATEGDQIDPAERPTNQSAVALFDELEHSQRHDSRDLEAMRAAGVDGWTLDETGADTPKRFIEPGKILTALQLAATFCTEPAFLDTLHRRKVTVIDGIDPQQLAGTATSIGRLHLPEGWSAHMRAPRAARSGILQLLRPVDPSSRIVPEQAYTKLETEILAAMRMPHPVMILLPAGTRLPARLRRVLPATIRFACPDREILLALVAMTHSATNKIDREHIRPLLPGDAALADIDRLSLFTALREPDAAAVARALATFQAPDDTGSGDMTLEQIGGDSPAHQAAAAIVSDLGAWRRGDARWSELSHSILLSGPPGTGKSVLARGIAASASVTIVEASFGGWQSMGHLGDMLRAMRQSFSEALRKRPSVLFIDETDAAGSRGSTDRHAVTYRTQVINQFLAEIDQLQRAEGVILVGATNHPQDLDPAILRPGRFDLHCSLNRPTKAQIRHMLARALPDAREEHLDQLVRRFAGETPAVIDAAIRATRLAARRSGQPFGPDLLMASRPEPAPAFDHRIAIHESGHAIAATVLGAGPVRRMQLSSDGGSTSRASAIREGTAPEFENELTIILAGRAAERLCLGAISAGAGGSVESDLAQASALQLQFDREFGLGINGNGWFGPANMQRLTADEIHRLRAKLDQFERHARKLLEPHRNLMEQLSAHLVEQRELQEADLHPWLSGLQPGDLTETGPNGDPSD</sequence>
<evidence type="ECO:0000256" key="1">
    <source>
        <dbReference type="RuleBase" id="RU003651"/>
    </source>
</evidence>
<dbReference type="InterPro" id="IPR027417">
    <property type="entry name" value="P-loop_NTPase"/>
</dbReference>
<dbReference type="PROSITE" id="PS00674">
    <property type="entry name" value="AAA"/>
    <property type="match status" value="1"/>
</dbReference>
<dbReference type="GO" id="GO:0004222">
    <property type="term" value="F:metalloendopeptidase activity"/>
    <property type="evidence" value="ECO:0007669"/>
    <property type="project" value="InterPro"/>
</dbReference>
<feature type="domain" description="AAA+ ATPase" evidence="3">
    <location>
        <begin position="340"/>
        <end position="479"/>
    </location>
</feature>
<dbReference type="GO" id="GO:0004176">
    <property type="term" value="F:ATP-dependent peptidase activity"/>
    <property type="evidence" value="ECO:0007669"/>
    <property type="project" value="InterPro"/>
</dbReference>
<comment type="similarity">
    <text evidence="1">Belongs to the AAA ATPase family.</text>
</comment>
<dbReference type="EMBL" id="JACIEJ010000031">
    <property type="protein sequence ID" value="MBB3988572.1"/>
    <property type="molecule type" value="Genomic_DNA"/>
</dbReference>
<dbReference type="RefSeq" id="WP_183970500.1">
    <property type="nucleotide sequence ID" value="NZ_BAABBZ010000045.1"/>
</dbReference>
<feature type="region of interest" description="Disordered" evidence="2">
    <location>
        <begin position="713"/>
        <end position="733"/>
    </location>
</feature>
<organism evidence="4 5">
    <name type="scientific">Sagittula marina</name>
    <dbReference type="NCBI Taxonomy" id="943940"/>
    <lineage>
        <taxon>Bacteria</taxon>
        <taxon>Pseudomonadati</taxon>
        <taxon>Pseudomonadota</taxon>
        <taxon>Alphaproteobacteria</taxon>
        <taxon>Rhodobacterales</taxon>
        <taxon>Roseobacteraceae</taxon>
        <taxon>Sagittula</taxon>
    </lineage>
</organism>
<dbReference type="SMART" id="SM00382">
    <property type="entry name" value="AAA"/>
    <property type="match status" value="1"/>
</dbReference>
<comment type="caution">
    <text evidence="4">The sequence shown here is derived from an EMBL/GenBank/DDBJ whole genome shotgun (WGS) entry which is preliminary data.</text>
</comment>
<name>A0A7W6DX55_9RHOB</name>
<protein>
    <submittedName>
        <fullName evidence="4">SpoVK/Ycf46/Vps4 family AAA+-type ATPase</fullName>
    </submittedName>
</protein>
<evidence type="ECO:0000259" key="3">
    <source>
        <dbReference type="SMART" id="SM00382"/>
    </source>
</evidence>
<evidence type="ECO:0000256" key="2">
    <source>
        <dbReference type="SAM" id="MobiDB-lite"/>
    </source>
</evidence>
<dbReference type="SUPFAM" id="SSF52540">
    <property type="entry name" value="P-loop containing nucleoside triphosphate hydrolases"/>
    <property type="match status" value="1"/>
</dbReference>
<dbReference type="InterPro" id="IPR000642">
    <property type="entry name" value="Peptidase_M41"/>
</dbReference>
<dbReference type="PANTHER" id="PTHR23076">
    <property type="entry name" value="METALLOPROTEASE M41 FTSH"/>
    <property type="match status" value="1"/>
</dbReference>
<dbReference type="GO" id="GO:0030163">
    <property type="term" value="P:protein catabolic process"/>
    <property type="evidence" value="ECO:0007669"/>
    <property type="project" value="TreeGrafter"/>
</dbReference>
<dbReference type="InterPro" id="IPR003960">
    <property type="entry name" value="ATPase_AAA_CS"/>
</dbReference>
<reference evidence="4 5" key="1">
    <citation type="submission" date="2020-08" db="EMBL/GenBank/DDBJ databases">
        <title>Genomic Encyclopedia of Type Strains, Phase IV (KMG-IV): sequencing the most valuable type-strain genomes for metagenomic binning, comparative biology and taxonomic classification.</title>
        <authorList>
            <person name="Goeker M."/>
        </authorList>
    </citation>
    <scope>NUCLEOTIDE SEQUENCE [LARGE SCALE GENOMIC DNA]</scope>
    <source>
        <strain evidence="4 5">DSM 102235</strain>
    </source>
</reference>
<dbReference type="AlphaFoldDB" id="A0A7W6DX55"/>
<keyword evidence="5" id="KW-1185">Reference proteome</keyword>
<dbReference type="Pfam" id="PF01434">
    <property type="entry name" value="Peptidase_M41"/>
    <property type="match status" value="1"/>
</dbReference>
<dbReference type="SUPFAM" id="SSF140990">
    <property type="entry name" value="FtsH protease domain-like"/>
    <property type="match status" value="1"/>
</dbReference>
<dbReference type="Pfam" id="PF00004">
    <property type="entry name" value="AAA"/>
    <property type="match status" value="1"/>
</dbReference>